<evidence type="ECO:0000256" key="8">
    <source>
        <dbReference type="ARBA" id="ARBA00023065"/>
    </source>
</evidence>
<protein>
    <submittedName>
        <fullName evidence="15">Sodium channel protein Nach isoform X1</fullName>
    </submittedName>
</protein>
<evidence type="ECO:0000256" key="5">
    <source>
        <dbReference type="ARBA" id="ARBA00022692"/>
    </source>
</evidence>
<accession>A0AAJ7FU08</accession>
<name>A0AAJ7FU08_CEPCN</name>
<proteinExistence type="inferred from homology"/>
<organism evidence="14 15">
    <name type="scientific">Cephus cinctus</name>
    <name type="common">Wheat stem sawfly</name>
    <dbReference type="NCBI Taxonomy" id="211228"/>
    <lineage>
        <taxon>Eukaryota</taxon>
        <taxon>Metazoa</taxon>
        <taxon>Ecdysozoa</taxon>
        <taxon>Arthropoda</taxon>
        <taxon>Hexapoda</taxon>
        <taxon>Insecta</taxon>
        <taxon>Pterygota</taxon>
        <taxon>Neoptera</taxon>
        <taxon>Endopterygota</taxon>
        <taxon>Hymenoptera</taxon>
        <taxon>Cephoidea</taxon>
        <taxon>Cephidae</taxon>
        <taxon>Cephus</taxon>
    </lineage>
</organism>
<keyword evidence="6 13" id="KW-1133">Transmembrane helix</keyword>
<keyword evidence="9 13" id="KW-0472">Membrane</keyword>
<keyword evidence="7" id="KW-0915">Sodium</keyword>
<dbReference type="Proteomes" id="UP000694920">
    <property type="component" value="Unplaced"/>
</dbReference>
<dbReference type="PRINTS" id="PR01078">
    <property type="entry name" value="AMINACHANNEL"/>
</dbReference>
<comment type="subcellular location">
    <subcellularLocation>
        <location evidence="1">Membrane</location>
        <topology evidence="1">Multi-pass membrane protein</topology>
    </subcellularLocation>
</comment>
<dbReference type="AlphaFoldDB" id="A0AAJ7FU08"/>
<dbReference type="RefSeq" id="XP_015608258.1">
    <property type="nucleotide sequence ID" value="XM_015752772.2"/>
</dbReference>
<keyword evidence="14" id="KW-1185">Reference proteome</keyword>
<gene>
    <name evidence="15" type="primary">LOC107274042</name>
</gene>
<dbReference type="InterPro" id="IPR001873">
    <property type="entry name" value="ENaC"/>
</dbReference>
<comment type="similarity">
    <text evidence="2 12">Belongs to the amiloride-sensitive sodium channel (TC 1.A.6) family.</text>
</comment>
<evidence type="ECO:0000256" key="4">
    <source>
        <dbReference type="ARBA" id="ARBA00022461"/>
    </source>
</evidence>
<keyword evidence="3 12" id="KW-0813">Transport</keyword>
<keyword evidence="8 12" id="KW-0406">Ion transport</keyword>
<evidence type="ECO:0000256" key="13">
    <source>
        <dbReference type="SAM" id="Phobius"/>
    </source>
</evidence>
<evidence type="ECO:0000313" key="15">
    <source>
        <dbReference type="RefSeq" id="XP_015608258.1"/>
    </source>
</evidence>
<evidence type="ECO:0000256" key="1">
    <source>
        <dbReference type="ARBA" id="ARBA00004141"/>
    </source>
</evidence>
<dbReference type="Gene3D" id="2.60.470.10">
    <property type="entry name" value="Acid-sensing ion channels like domains"/>
    <property type="match status" value="1"/>
</dbReference>
<keyword evidence="4 12" id="KW-0894">Sodium channel</keyword>
<dbReference type="KEGG" id="ccin:107274042"/>
<dbReference type="Gene3D" id="1.10.287.770">
    <property type="entry name" value="YojJ-like"/>
    <property type="match status" value="1"/>
</dbReference>
<evidence type="ECO:0000256" key="6">
    <source>
        <dbReference type="ARBA" id="ARBA00022989"/>
    </source>
</evidence>
<reference evidence="15" key="1">
    <citation type="submission" date="2025-08" db="UniProtKB">
        <authorList>
            <consortium name="RefSeq"/>
        </authorList>
    </citation>
    <scope>IDENTIFICATION</scope>
</reference>
<dbReference type="Pfam" id="PF00858">
    <property type="entry name" value="ASC"/>
    <property type="match status" value="1"/>
</dbReference>
<evidence type="ECO:0000256" key="2">
    <source>
        <dbReference type="ARBA" id="ARBA00007193"/>
    </source>
</evidence>
<sequence>MLRKNKIIRKREEFGHSLGWATPKKDKNLIKNQCTNVLLKHIKIYLHNCSLVGCKYLAEPRRPWTERIFWIIVHVISIYLLGHTVYTIYGQYLQSPIVTTLDTHYYPSYNLQFPGVAVCSINRISREAATRLARNIFVANKSKIKEETILDMIWSLGDVYSTVYDVASEPVDIDKLLRKYYGGPYDMSSIMKDLTPRCEDIFVSCKFDSRSQDCSEIFDFLETQDGFCCTFNYIRNRNYKRSSEANKPDKIHHINSLGAAGGLSVILKPLLRDYFFPILPLQGWKVTIFNPNDYPDNTSGGVTDVLISPLMEAFLQMDAIFFHSTDGIRNFPIRKRKCVFDDETDVYRGYTYSDCIVNCRVKDIWKTCGCRPFFYPESTIKGTSRICDMTDIECLHKNKAKWWSPLPNELKAGANITESFVCDECYPTCNDVRYQVSTSCLQLKTGLYHVADRFNFTVEDESIVHVYFTKYGTLKLKQDLAYYWYELLSNIGGICGVFIGFSLISVPEIIYFLILPLLNCRGRAPNGHRMNPAKNEPATVHALYWNELQPRSQNRKGRRRRANVVGSDGSDKYTVRALEEPGPSLGVTSSSSTLHPIPWSPYRL</sequence>
<dbReference type="PANTHER" id="PTHR11690:SF253">
    <property type="entry name" value="PICKPOCKET 18-RELATED"/>
    <property type="match status" value="1"/>
</dbReference>
<feature type="transmembrane region" description="Helical" evidence="13">
    <location>
        <begin position="497"/>
        <end position="520"/>
    </location>
</feature>
<keyword evidence="5 12" id="KW-0812">Transmembrane</keyword>
<evidence type="ECO:0000256" key="10">
    <source>
        <dbReference type="ARBA" id="ARBA00023201"/>
    </source>
</evidence>
<dbReference type="PANTHER" id="PTHR11690">
    <property type="entry name" value="AMILORIDE-SENSITIVE SODIUM CHANNEL-RELATED"/>
    <property type="match status" value="1"/>
</dbReference>
<evidence type="ECO:0000256" key="9">
    <source>
        <dbReference type="ARBA" id="ARBA00023136"/>
    </source>
</evidence>
<dbReference type="GO" id="GO:0015280">
    <property type="term" value="F:ligand-gated sodium channel activity"/>
    <property type="evidence" value="ECO:0007669"/>
    <property type="project" value="TreeGrafter"/>
</dbReference>
<evidence type="ECO:0000256" key="7">
    <source>
        <dbReference type="ARBA" id="ARBA00023053"/>
    </source>
</evidence>
<keyword evidence="10 12" id="KW-0739">Sodium transport</keyword>
<evidence type="ECO:0000313" key="14">
    <source>
        <dbReference type="Proteomes" id="UP000694920"/>
    </source>
</evidence>
<dbReference type="GO" id="GO:0005886">
    <property type="term" value="C:plasma membrane"/>
    <property type="evidence" value="ECO:0007669"/>
    <property type="project" value="TreeGrafter"/>
</dbReference>
<dbReference type="GeneID" id="107274042"/>
<evidence type="ECO:0000256" key="3">
    <source>
        <dbReference type="ARBA" id="ARBA00022448"/>
    </source>
</evidence>
<evidence type="ECO:0000256" key="11">
    <source>
        <dbReference type="ARBA" id="ARBA00023303"/>
    </source>
</evidence>
<feature type="transmembrane region" description="Helical" evidence="13">
    <location>
        <begin position="68"/>
        <end position="89"/>
    </location>
</feature>
<keyword evidence="11 12" id="KW-0407">Ion channel</keyword>
<evidence type="ECO:0000256" key="12">
    <source>
        <dbReference type="RuleBase" id="RU000679"/>
    </source>
</evidence>